<evidence type="ECO:0000313" key="2">
    <source>
        <dbReference type="Proteomes" id="UP000735302"/>
    </source>
</evidence>
<keyword evidence="1" id="KW-0378">Hydrolase</keyword>
<comment type="caution">
    <text evidence="1">The sequence shown here is derived from an EMBL/GenBank/DDBJ whole genome shotgun (WGS) entry which is preliminary data.</text>
</comment>
<keyword evidence="1" id="KW-0255">Endonuclease</keyword>
<organism evidence="1 2">
    <name type="scientific">Plakobranchus ocellatus</name>
    <dbReference type="NCBI Taxonomy" id="259542"/>
    <lineage>
        <taxon>Eukaryota</taxon>
        <taxon>Metazoa</taxon>
        <taxon>Spiralia</taxon>
        <taxon>Lophotrochozoa</taxon>
        <taxon>Mollusca</taxon>
        <taxon>Gastropoda</taxon>
        <taxon>Heterobranchia</taxon>
        <taxon>Euthyneura</taxon>
        <taxon>Panpulmonata</taxon>
        <taxon>Sacoglossa</taxon>
        <taxon>Placobranchoidea</taxon>
        <taxon>Plakobranchidae</taxon>
        <taxon>Plakobranchus</taxon>
    </lineage>
</organism>
<proteinExistence type="predicted"/>
<dbReference type="Proteomes" id="UP000735302">
    <property type="component" value="Unassembled WGS sequence"/>
</dbReference>
<dbReference type="AlphaFoldDB" id="A0AAV4AVP0"/>
<gene>
    <name evidence="1" type="ORF">PoB_004168100</name>
</gene>
<accession>A0AAV4AVP0</accession>
<dbReference type="EMBL" id="BLXT01004603">
    <property type="protein sequence ID" value="GFO15176.1"/>
    <property type="molecule type" value="Genomic_DNA"/>
</dbReference>
<sequence>MAGYKRSLLKTVRKRQQQFFGHINIADEIEKQILCGKICGTKGRRRQRIKYSDSLNSYTRRKESPNNELIRRTDNREEWKAMIADVCNRSST</sequence>
<keyword evidence="1" id="KW-0540">Nuclease</keyword>
<evidence type="ECO:0000313" key="1">
    <source>
        <dbReference type="EMBL" id="GFO15176.1"/>
    </source>
</evidence>
<name>A0AAV4AVP0_9GAST</name>
<keyword evidence="2" id="KW-1185">Reference proteome</keyword>
<reference evidence="1 2" key="1">
    <citation type="journal article" date="2021" name="Elife">
        <title>Chloroplast acquisition without the gene transfer in kleptoplastic sea slugs, Plakobranchus ocellatus.</title>
        <authorList>
            <person name="Maeda T."/>
            <person name="Takahashi S."/>
            <person name="Yoshida T."/>
            <person name="Shimamura S."/>
            <person name="Takaki Y."/>
            <person name="Nagai Y."/>
            <person name="Toyoda A."/>
            <person name="Suzuki Y."/>
            <person name="Arimoto A."/>
            <person name="Ishii H."/>
            <person name="Satoh N."/>
            <person name="Nishiyama T."/>
            <person name="Hasebe M."/>
            <person name="Maruyama T."/>
            <person name="Minagawa J."/>
            <person name="Obokata J."/>
            <person name="Shigenobu S."/>
        </authorList>
    </citation>
    <scope>NUCLEOTIDE SEQUENCE [LARGE SCALE GENOMIC DNA]</scope>
</reference>
<protein>
    <submittedName>
        <fullName evidence="1">Endonuclease-reverse transcriptase</fullName>
    </submittedName>
</protein>
<dbReference type="GO" id="GO:0004519">
    <property type="term" value="F:endonuclease activity"/>
    <property type="evidence" value="ECO:0007669"/>
    <property type="project" value="UniProtKB-KW"/>
</dbReference>